<accession>A0AAD5UCH6</accession>
<evidence type="ECO:0000256" key="1">
    <source>
        <dbReference type="SAM" id="Phobius"/>
    </source>
</evidence>
<evidence type="ECO:0000313" key="3">
    <source>
        <dbReference type="EMBL" id="KAJ3254536.1"/>
    </source>
</evidence>
<reference evidence="3" key="1">
    <citation type="submission" date="2020-05" db="EMBL/GenBank/DDBJ databases">
        <title>Phylogenomic resolution of chytrid fungi.</title>
        <authorList>
            <person name="Stajich J.E."/>
            <person name="Amses K."/>
            <person name="Simmons R."/>
            <person name="Seto K."/>
            <person name="Myers J."/>
            <person name="Bonds A."/>
            <person name="Quandt C.A."/>
            <person name="Barry K."/>
            <person name="Liu P."/>
            <person name="Grigoriev I."/>
            <person name="Longcore J.E."/>
            <person name="James T.Y."/>
        </authorList>
    </citation>
    <scope>NUCLEOTIDE SEQUENCE</scope>
    <source>
        <strain evidence="3">PLAUS21</strain>
    </source>
</reference>
<organism evidence="3 4">
    <name type="scientific">Boothiomyces macroporosus</name>
    <dbReference type="NCBI Taxonomy" id="261099"/>
    <lineage>
        <taxon>Eukaryota</taxon>
        <taxon>Fungi</taxon>
        <taxon>Fungi incertae sedis</taxon>
        <taxon>Chytridiomycota</taxon>
        <taxon>Chytridiomycota incertae sedis</taxon>
        <taxon>Chytridiomycetes</taxon>
        <taxon>Rhizophydiales</taxon>
        <taxon>Terramycetaceae</taxon>
        <taxon>Boothiomyces</taxon>
    </lineage>
</organism>
<protein>
    <submittedName>
        <fullName evidence="3">Uncharacterized protein</fullName>
    </submittedName>
</protein>
<evidence type="ECO:0000313" key="4">
    <source>
        <dbReference type="Proteomes" id="UP001210925"/>
    </source>
</evidence>
<sequence>MTIVTILVLTIARNIGATLLVENQFFSKKCAGSPDTIYVFNVSDPYAYDPTLNETWPSFFRFHFQDFTVGDTDNCYVPIPGTACTGSLDLQASFPYDSGSTSWFDTMSDIETVVPISANGHEYCQLFASNFNDTTSLLGYKAIFLKVNDFVCYDGHFKCGTAGNFSYYGGTNCNGTLLSAISITGQAVSLQDANLGNISVVMKTFDTASMFYDWWQFTPGIFLVPQFDMPFDYISAVAFTLSILVGLYIPYITITTLRKVKKAFRFMNYLIITSQLLMVIWLIMKMIFWLTIFKDYESMAIFAEIREIFFNLGTFLSVIVSGIICNTGLFNKNKYVGLTTGYCCM</sequence>
<feature type="transmembrane region" description="Helical" evidence="1">
    <location>
        <begin position="266"/>
        <end position="288"/>
    </location>
</feature>
<feature type="signal peptide" evidence="2">
    <location>
        <begin position="1"/>
        <end position="17"/>
    </location>
</feature>
<keyword evidence="1" id="KW-0472">Membrane</keyword>
<dbReference type="AlphaFoldDB" id="A0AAD5UCH6"/>
<feature type="transmembrane region" description="Helical" evidence="1">
    <location>
        <begin position="308"/>
        <end position="330"/>
    </location>
</feature>
<evidence type="ECO:0000256" key="2">
    <source>
        <dbReference type="SAM" id="SignalP"/>
    </source>
</evidence>
<keyword evidence="1" id="KW-1133">Transmembrane helix</keyword>
<proteinExistence type="predicted"/>
<gene>
    <name evidence="3" type="ORF">HK103_007090</name>
</gene>
<feature type="chain" id="PRO_5041961323" evidence="2">
    <location>
        <begin position="18"/>
        <end position="345"/>
    </location>
</feature>
<keyword evidence="4" id="KW-1185">Reference proteome</keyword>
<dbReference type="Proteomes" id="UP001210925">
    <property type="component" value="Unassembled WGS sequence"/>
</dbReference>
<dbReference type="EMBL" id="JADGKB010000083">
    <property type="protein sequence ID" value="KAJ3254536.1"/>
    <property type="molecule type" value="Genomic_DNA"/>
</dbReference>
<comment type="caution">
    <text evidence="3">The sequence shown here is derived from an EMBL/GenBank/DDBJ whole genome shotgun (WGS) entry which is preliminary data.</text>
</comment>
<name>A0AAD5UCH6_9FUNG</name>
<keyword evidence="2" id="KW-0732">Signal</keyword>
<feature type="transmembrane region" description="Helical" evidence="1">
    <location>
        <begin position="233"/>
        <end position="254"/>
    </location>
</feature>
<keyword evidence="1" id="KW-0812">Transmembrane</keyword>